<evidence type="ECO:0000313" key="1">
    <source>
        <dbReference type="EMBL" id="PSK96689.1"/>
    </source>
</evidence>
<dbReference type="InterPro" id="IPR021145">
    <property type="entry name" value="Portal_protein_SPP1_Gp6-like"/>
</dbReference>
<evidence type="ECO:0000313" key="2">
    <source>
        <dbReference type="Proteomes" id="UP000243528"/>
    </source>
</evidence>
<gene>
    <name evidence="1" type="ORF">CLV30_12571</name>
</gene>
<accession>A0A2P8DHN5</accession>
<proteinExistence type="predicted"/>
<comment type="caution">
    <text evidence="1">The sequence shown here is derived from an EMBL/GenBank/DDBJ whole genome shotgun (WGS) entry which is preliminary data.</text>
</comment>
<dbReference type="Proteomes" id="UP000243528">
    <property type="component" value="Unassembled WGS sequence"/>
</dbReference>
<dbReference type="EMBL" id="PYGE01000025">
    <property type="protein sequence ID" value="PSK96689.1"/>
    <property type="molecule type" value="Genomic_DNA"/>
</dbReference>
<dbReference type="RefSeq" id="WP_106539619.1">
    <property type="nucleotide sequence ID" value="NZ_PYGE01000025.1"/>
</dbReference>
<dbReference type="AlphaFoldDB" id="A0A2P8DHN5"/>
<name>A0A2P8DHN5_9ACTN</name>
<organism evidence="1 2">
    <name type="scientific">Haloactinopolyspora alba</name>
    <dbReference type="NCBI Taxonomy" id="648780"/>
    <lineage>
        <taxon>Bacteria</taxon>
        <taxon>Bacillati</taxon>
        <taxon>Actinomycetota</taxon>
        <taxon>Actinomycetes</taxon>
        <taxon>Jiangellales</taxon>
        <taxon>Jiangellaceae</taxon>
        <taxon>Haloactinopolyspora</taxon>
    </lineage>
</organism>
<protein>
    <submittedName>
        <fullName evidence="1">SPP1 Gp6-like portal protein</fullName>
    </submittedName>
</protein>
<dbReference type="Pfam" id="PF05133">
    <property type="entry name" value="SPP1_portal"/>
    <property type="match status" value="1"/>
</dbReference>
<reference evidence="1 2" key="1">
    <citation type="submission" date="2018-03" db="EMBL/GenBank/DDBJ databases">
        <title>Genomic Encyclopedia of Archaeal and Bacterial Type Strains, Phase II (KMG-II): from individual species to whole genera.</title>
        <authorList>
            <person name="Goeker M."/>
        </authorList>
    </citation>
    <scope>NUCLEOTIDE SEQUENCE [LARGE SCALE GENOMIC DNA]</scope>
    <source>
        <strain evidence="1 2">DSM 45211</strain>
    </source>
</reference>
<sequence>MAVPSEPLEWVDYLTRRHDAEIGELEQLDRYYDGTQPLTYMHPEVMREVGERIKQVVIGWPQLIVDAIEERLDVEGFRLPDEDEGDDELWRVWQANDMDEQTQIGHVDALTMRRYYVAVGTNENDANTPLVTAESPLEVFADIDPRTRNTRAALRRIHEEDTTARVNEKYATLYLPDETIWYDWAGGWREQDRDQHGLGEVPVIPVVNRARLQANRRDRSGRSVRYGASELAPIIPLSDAANKIATDMMLGSEFVAIPLRGLWGVTPDDLVDEDGNKLTAIQALLGRLLTLADPEGKQFEFPAADLSNFHNTINQLARLVASLAGLPPDYMGLATDNPPSAESRLAGEIRLIKRAERKQRAWGGSYEKVGRLIRKMQTGEELDPRYERLETVWRDASTPTVAQSADAAVKKYQTKPRPVVPLRQTREDLGYTDAQIRRMEAEDEQELQRDPVGVIAQGIAGSDTGGSDGDPGPVD</sequence>
<keyword evidence="2" id="KW-1185">Reference proteome</keyword>
<dbReference type="OrthoDB" id="1780383at2"/>